<protein>
    <recommendedName>
        <fullName evidence="1">NACHT domain-containing protein</fullName>
    </recommendedName>
</protein>
<dbReference type="PROSITE" id="PS50837">
    <property type="entry name" value="NACHT"/>
    <property type="match status" value="1"/>
</dbReference>
<dbReference type="SUPFAM" id="SSF52980">
    <property type="entry name" value="Restriction endonuclease-like"/>
    <property type="match status" value="1"/>
</dbReference>
<dbReference type="Gene3D" id="3.40.50.300">
    <property type="entry name" value="P-loop containing nucleotide triphosphate hydrolases"/>
    <property type="match status" value="1"/>
</dbReference>
<dbReference type="InterPro" id="IPR011335">
    <property type="entry name" value="Restrct_endonuc-II-like"/>
</dbReference>
<dbReference type="Pfam" id="PF05729">
    <property type="entry name" value="NACHT"/>
    <property type="match status" value="1"/>
</dbReference>
<sequence>MKILVIADDEKNRGDLFNERMKDLIHALGYEITRTNINKPGRELDIIAEHSLEDRRALIECKAKKEKIGGGDVNKFVGAMDAERLPGESLVGYFVSISGFTDSAIEQEQATGRKRVQLLGPSEIQEQLQRARVVVSREVAYFRAGSLGNGGWDLDDTPDLVAHECGWIWVIYFQHAGERKGYTLVHADGNFPSGAMGRQISRAIDKHLDRPLTYVEGAPEISPEDVESARETYFEYIAGEYGDFTLEGFPVDQHLGSKSIALEELYIPQFLEEVLEVDATQEQSPTENARRERHPLREILQNQTAITVLGAPGSGKSTLIKRLATSYADPRRRNRISDKLPDISWLPLVVKCREIRSESAAITELLFDIPSRAEIPSAGPAFTKLVSHALRDGSALVLVDGLDEFSDTRGRAGFLRRLRTFMSRYPLCTVLITSREAGFREVAGFVGERFTQYRISELNNEEIKSLTLAWHSQVQGGSASAVKRASQLAERIIDTDRVRRLAVNPLLLTTLLLVQRWVGDLPRKRSVLYEKAIELLLMTWNVEGYDPLDLDEAKPHLAYLAHNMTCSGQQQIRQQEMLTVFQQARDALPEVLGYCKLSPQDLLKRIELRSSLVSQVGHAVHDGTLQPTYEFKHLTFQEYLTATAIAQGWHSDAPEGGQHLEAIREHVLDPQWHEVIALYGVLAGRKGKALLELLCDRMDELVEVVDQHEPGSQEDDFLDDEVENLTYLIFQCLDDEVQAPPLLADRALDLIIPYVEDSYFDGLITSRYGDQLLVKARSDIDEARSGDSRAIGILGRLFFVNLPQSTDPQYVESQLKELLICGDIYERVGALGALFMLAYSPYGEAGMYNFRGLDLESLVSISRACLPEVLPFIGDVNPILRFASLWVLAWTARSGVELEDHEGVVSQLIRMYLHDPDIGVRRFAGWALVEVQDLFSATPPGLTSAELAEIEARMDPRLDGHETRAAVVLAVLSGDPQLIQKATEYAEGVRHQTRFEKKIIEFLTGAAG</sequence>
<dbReference type="EMBL" id="BAAAZA010000003">
    <property type="protein sequence ID" value="GAA3852623.1"/>
    <property type="molecule type" value="Genomic_DNA"/>
</dbReference>
<dbReference type="InterPro" id="IPR016024">
    <property type="entry name" value="ARM-type_fold"/>
</dbReference>
<dbReference type="Pfam" id="PF04471">
    <property type="entry name" value="Mrr_cat"/>
    <property type="match status" value="1"/>
</dbReference>
<dbReference type="InterPro" id="IPR011856">
    <property type="entry name" value="tRNA_endonuc-like_dom_sf"/>
</dbReference>
<dbReference type="Gene3D" id="3.40.1350.10">
    <property type="match status" value="1"/>
</dbReference>
<name>A0ABP7JRH9_9ACTN</name>
<dbReference type="SUPFAM" id="SSF48371">
    <property type="entry name" value="ARM repeat"/>
    <property type="match status" value="1"/>
</dbReference>
<dbReference type="InterPro" id="IPR007111">
    <property type="entry name" value="NACHT_NTPase"/>
</dbReference>
<dbReference type="PANTHER" id="PTHR46844:SF1">
    <property type="entry name" value="SLR5058 PROTEIN"/>
    <property type="match status" value="1"/>
</dbReference>
<proteinExistence type="predicted"/>
<dbReference type="InterPro" id="IPR027417">
    <property type="entry name" value="P-loop_NTPase"/>
</dbReference>
<organism evidence="2 3">
    <name type="scientific">Streptomyces lannensis</name>
    <dbReference type="NCBI Taxonomy" id="766498"/>
    <lineage>
        <taxon>Bacteria</taxon>
        <taxon>Bacillati</taxon>
        <taxon>Actinomycetota</taxon>
        <taxon>Actinomycetes</taxon>
        <taxon>Kitasatosporales</taxon>
        <taxon>Streptomycetaceae</taxon>
        <taxon>Streptomyces</taxon>
    </lineage>
</organism>
<reference evidence="3" key="1">
    <citation type="journal article" date="2019" name="Int. J. Syst. Evol. Microbiol.">
        <title>The Global Catalogue of Microorganisms (GCM) 10K type strain sequencing project: providing services to taxonomists for standard genome sequencing and annotation.</title>
        <authorList>
            <consortium name="The Broad Institute Genomics Platform"/>
            <consortium name="The Broad Institute Genome Sequencing Center for Infectious Disease"/>
            <person name="Wu L."/>
            <person name="Ma J."/>
        </authorList>
    </citation>
    <scope>NUCLEOTIDE SEQUENCE [LARGE SCALE GENOMIC DNA]</scope>
    <source>
        <strain evidence="3">JCM 16578</strain>
    </source>
</reference>
<evidence type="ECO:0000313" key="3">
    <source>
        <dbReference type="Proteomes" id="UP001501563"/>
    </source>
</evidence>
<gene>
    <name evidence="2" type="ORF">GCM10022207_14230</name>
</gene>
<dbReference type="RefSeq" id="WP_345546966.1">
    <property type="nucleotide sequence ID" value="NZ_BAAAZA010000003.1"/>
</dbReference>
<keyword evidence="3" id="KW-1185">Reference proteome</keyword>
<evidence type="ECO:0000259" key="1">
    <source>
        <dbReference type="PROSITE" id="PS50837"/>
    </source>
</evidence>
<evidence type="ECO:0000313" key="2">
    <source>
        <dbReference type="EMBL" id="GAA3852623.1"/>
    </source>
</evidence>
<dbReference type="Gene3D" id="1.25.10.10">
    <property type="entry name" value="Leucine-rich Repeat Variant"/>
    <property type="match status" value="1"/>
</dbReference>
<dbReference type="Proteomes" id="UP001501563">
    <property type="component" value="Unassembled WGS sequence"/>
</dbReference>
<dbReference type="SUPFAM" id="SSF52540">
    <property type="entry name" value="P-loop containing nucleoside triphosphate hydrolases"/>
    <property type="match status" value="1"/>
</dbReference>
<comment type="caution">
    <text evidence="2">The sequence shown here is derived from an EMBL/GenBank/DDBJ whole genome shotgun (WGS) entry which is preliminary data.</text>
</comment>
<dbReference type="InterPro" id="IPR007560">
    <property type="entry name" value="Restrct_endonuc_IV_Mrr"/>
</dbReference>
<dbReference type="PANTHER" id="PTHR46844">
    <property type="entry name" value="SLR5058 PROTEIN"/>
    <property type="match status" value="1"/>
</dbReference>
<accession>A0ABP7JRH9</accession>
<dbReference type="InterPro" id="IPR011989">
    <property type="entry name" value="ARM-like"/>
</dbReference>
<feature type="domain" description="NACHT" evidence="1">
    <location>
        <begin position="304"/>
        <end position="435"/>
    </location>
</feature>